<sequence>MRIALAIGMSLLGMGTAYAADVLEPAAAAPSFSWSGVYVGVQGGFSWVDTSITLPGTAGIESSPSPNAFTLGGQAGYRYQFDNNVVLGVEGDLYSYFNKEDGAPFNIPPGGESVTVNYGGSLRGQAGYAFDRFLPYVTGGVAFINYDGGASTTFPGPIVPGGGYSGTKAGWTVGAGLAYAFTDHFIANVDYRYTDFGSTNFDTPGAGNGSTDVELKENALKIGFSYKF</sequence>
<comment type="caution">
    <text evidence="8">The sequence shown here is derived from an EMBL/GenBank/DDBJ whole genome shotgun (WGS) entry which is preliminary data.</text>
</comment>
<evidence type="ECO:0000256" key="3">
    <source>
        <dbReference type="ARBA" id="ARBA00023136"/>
    </source>
</evidence>
<keyword evidence="3" id="KW-0472">Membrane</keyword>
<name>A0ABV2D7R8_9HYPH</name>
<dbReference type="Gene3D" id="2.40.160.20">
    <property type="match status" value="1"/>
</dbReference>
<dbReference type="Pfam" id="PF13505">
    <property type="entry name" value="OMP_b-brl"/>
    <property type="match status" value="1"/>
</dbReference>
<reference evidence="8 9" key="1">
    <citation type="submission" date="2024-06" db="EMBL/GenBank/DDBJ databases">
        <authorList>
            <person name="Kim D.-U."/>
        </authorList>
    </citation>
    <scope>NUCLEOTIDE SEQUENCE [LARGE SCALE GENOMIC DNA]</scope>
    <source>
        <strain evidence="8 9">KACC15460</strain>
    </source>
</reference>
<feature type="chain" id="PRO_5046082451" evidence="6">
    <location>
        <begin position="20"/>
        <end position="228"/>
    </location>
</feature>
<comment type="subcellular location">
    <subcellularLocation>
        <location evidence="1">Cell outer membrane</location>
    </subcellularLocation>
</comment>
<evidence type="ECO:0000313" key="8">
    <source>
        <dbReference type="EMBL" id="MET2825508.1"/>
    </source>
</evidence>
<evidence type="ECO:0000256" key="2">
    <source>
        <dbReference type="ARBA" id="ARBA00022729"/>
    </source>
</evidence>
<dbReference type="PANTHER" id="PTHR34001:SF3">
    <property type="entry name" value="BLL7405 PROTEIN"/>
    <property type="match status" value="1"/>
</dbReference>
<dbReference type="InterPro" id="IPR011250">
    <property type="entry name" value="OMP/PagP_B-barrel"/>
</dbReference>
<accession>A0ABV2D7R8</accession>
<dbReference type="Proteomes" id="UP001548832">
    <property type="component" value="Unassembled WGS sequence"/>
</dbReference>
<protein>
    <submittedName>
        <fullName evidence="8">Outer membrane protein</fullName>
    </submittedName>
</protein>
<dbReference type="InterPro" id="IPR051692">
    <property type="entry name" value="OMP-like"/>
</dbReference>
<comment type="similarity">
    <text evidence="5">Belongs to the Omp25/RopB family.</text>
</comment>
<evidence type="ECO:0000256" key="1">
    <source>
        <dbReference type="ARBA" id="ARBA00004442"/>
    </source>
</evidence>
<evidence type="ECO:0000256" key="6">
    <source>
        <dbReference type="SAM" id="SignalP"/>
    </source>
</evidence>
<gene>
    <name evidence="8" type="ORF">ABVQ20_00795</name>
</gene>
<proteinExistence type="inferred from homology"/>
<keyword evidence="2 6" id="KW-0732">Signal</keyword>
<keyword evidence="4" id="KW-0998">Cell outer membrane</keyword>
<feature type="signal peptide" evidence="6">
    <location>
        <begin position="1"/>
        <end position="19"/>
    </location>
</feature>
<evidence type="ECO:0000256" key="4">
    <source>
        <dbReference type="ARBA" id="ARBA00023237"/>
    </source>
</evidence>
<dbReference type="SUPFAM" id="SSF56925">
    <property type="entry name" value="OMPA-like"/>
    <property type="match status" value="1"/>
</dbReference>
<feature type="domain" description="Outer membrane protein beta-barrel" evidence="7">
    <location>
        <begin position="26"/>
        <end position="228"/>
    </location>
</feature>
<dbReference type="RefSeq" id="WP_354457602.1">
    <property type="nucleotide sequence ID" value="NZ_JBEWSZ010000001.1"/>
</dbReference>
<dbReference type="PANTHER" id="PTHR34001">
    <property type="entry name" value="BLL7405 PROTEIN"/>
    <property type="match status" value="1"/>
</dbReference>
<evidence type="ECO:0000259" key="7">
    <source>
        <dbReference type="Pfam" id="PF13505"/>
    </source>
</evidence>
<dbReference type="EMBL" id="JBEWSZ010000001">
    <property type="protein sequence ID" value="MET2825508.1"/>
    <property type="molecule type" value="Genomic_DNA"/>
</dbReference>
<dbReference type="InterPro" id="IPR027385">
    <property type="entry name" value="Beta-barrel_OMP"/>
</dbReference>
<evidence type="ECO:0000256" key="5">
    <source>
        <dbReference type="ARBA" id="ARBA00038306"/>
    </source>
</evidence>
<evidence type="ECO:0000313" key="9">
    <source>
        <dbReference type="Proteomes" id="UP001548832"/>
    </source>
</evidence>
<keyword evidence="9" id="KW-1185">Reference proteome</keyword>
<organism evidence="8 9">
    <name type="scientific">Mesorhizobium shangrilense</name>
    <dbReference type="NCBI Taxonomy" id="460060"/>
    <lineage>
        <taxon>Bacteria</taxon>
        <taxon>Pseudomonadati</taxon>
        <taxon>Pseudomonadota</taxon>
        <taxon>Alphaproteobacteria</taxon>
        <taxon>Hyphomicrobiales</taxon>
        <taxon>Phyllobacteriaceae</taxon>
        <taxon>Mesorhizobium</taxon>
    </lineage>
</organism>